<dbReference type="OrthoDB" id="4826718at2"/>
<comment type="caution">
    <text evidence="2">The sequence shown here is derived from an EMBL/GenBank/DDBJ whole genome shotgun (WGS) entry which is preliminary data.</text>
</comment>
<gene>
    <name evidence="2" type="ORF">SRB5_48910</name>
</gene>
<keyword evidence="3" id="KW-1185">Reference proteome</keyword>
<evidence type="ECO:0000313" key="3">
    <source>
        <dbReference type="Proteomes" id="UP000466345"/>
    </source>
</evidence>
<dbReference type="RefSeq" id="WP_153455575.1">
    <property type="nucleotide sequence ID" value="NZ_WEGJ01000024.1"/>
</dbReference>
<dbReference type="SUPFAM" id="SSF46785">
    <property type="entry name" value="Winged helix' DNA-binding domain"/>
    <property type="match status" value="1"/>
</dbReference>
<proteinExistence type="predicted"/>
<organism evidence="2 3">
    <name type="scientific">Streptomyces smaragdinus</name>
    <dbReference type="NCBI Taxonomy" id="2585196"/>
    <lineage>
        <taxon>Bacteria</taxon>
        <taxon>Bacillati</taxon>
        <taxon>Actinomycetota</taxon>
        <taxon>Actinomycetes</taxon>
        <taxon>Kitasatosporales</taxon>
        <taxon>Streptomycetaceae</taxon>
        <taxon>Streptomyces</taxon>
    </lineage>
</organism>
<dbReference type="InterPro" id="IPR039422">
    <property type="entry name" value="MarR/SlyA-like"/>
</dbReference>
<sequence length="157" mass="17032">MTSSPDQVPERLVSLCSWLIKEIGVHAARLSHEAFAAASARPYWYPLLAALEEFGPSSQAVLGRRCGIDRSDVVAAVNGLVDAAYVERTADPVDRRRNVITITTAGRAELGRLDEGLGSVQESLLAPLTGPERDQLRGMLRRVLTQLAPDRRLSAEG</sequence>
<dbReference type="InterPro" id="IPR036388">
    <property type="entry name" value="WH-like_DNA-bd_sf"/>
</dbReference>
<dbReference type="PRINTS" id="PR00598">
    <property type="entry name" value="HTHMARR"/>
</dbReference>
<reference evidence="2 3" key="1">
    <citation type="submission" date="2019-10" db="EMBL/GenBank/DDBJ databases">
        <title>Streptomyces smaragdinus sp. nov. and Streptomyces fabii sp. nov., isolated from the gut of fungus growing-termite Macrotermes natalensis.</title>
        <authorList>
            <person name="Schwitalla J."/>
            <person name="Benndorf R."/>
            <person name="Martin K."/>
            <person name="De Beer W."/>
            <person name="Kaster A.-K."/>
            <person name="Vollmers J."/>
            <person name="Poulsen M."/>
            <person name="Beemelmanns C."/>
        </authorList>
    </citation>
    <scope>NUCLEOTIDE SEQUENCE [LARGE SCALE GENOMIC DNA]</scope>
    <source>
        <strain evidence="2 3">RB5</strain>
    </source>
</reference>
<dbReference type="Gene3D" id="1.10.10.10">
    <property type="entry name" value="Winged helix-like DNA-binding domain superfamily/Winged helix DNA-binding domain"/>
    <property type="match status" value="1"/>
</dbReference>
<dbReference type="PROSITE" id="PS50995">
    <property type="entry name" value="HTH_MARR_2"/>
    <property type="match status" value="1"/>
</dbReference>
<dbReference type="AlphaFoldDB" id="A0A7K0CML2"/>
<dbReference type="GO" id="GO:0003700">
    <property type="term" value="F:DNA-binding transcription factor activity"/>
    <property type="evidence" value="ECO:0007669"/>
    <property type="project" value="InterPro"/>
</dbReference>
<dbReference type="EMBL" id="WEGJ01000024">
    <property type="protein sequence ID" value="MQY14715.1"/>
    <property type="molecule type" value="Genomic_DNA"/>
</dbReference>
<dbReference type="GO" id="GO:0006950">
    <property type="term" value="P:response to stress"/>
    <property type="evidence" value="ECO:0007669"/>
    <property type="project" value="TreeGrafter"/>
</dbReference>
<name>A0A7K0CML2_9ACTN</name>
<dbReference type="SMART" id="SM00347">
    <property type="entry name" value="HTH_MARR"/>
    <property type="match status" value="1"/>
</dbReference>
<feature type="domain" description="HTH marR-type" evidence="1">
    <location>
        <begin position="9"/>
        <end position="145"/>
    </location>
</feature>
<evidence type="ECO:0000259" key="1">
    <source>
        <dbReference type="PROSITE" id="PS50995"/>
    </source>
</evidence>
<dbReference type="PANTHER" id="PTHR33164:SF95">
    <property type="entry name" value="TRANSCRIPTIONAL REGULATOR"/>
    <property type="match status" value="1"/>
</dbReference>
<dbReference type="InterPro" id="IPR036390">
    <property type="entry name" value="WH_DNA-bd_sf"/>
</dbReference>
<dbReference type="Pfam" id="PF12802">
    <property type="entry name" value="MarR_2"/>
    <property type="match status" value="1"/>
</dbReference>
<dbReference type="PANTHER" id="PTHR33164">
    <property type="entry name" value="TRANSCRIPTIONAL REGULATOR, MARR FAMILY"/>
    <property type="match status" value="1"/>
</dbReference>
<accession>A0A7K0CML2</accession>
<evidence type="ECO:0000313" key="2">
    <source>
        <dbReference type="EMBL" id="MQY14715.1"/>
    </source>
</evidence>
<protein>
    <recommendedName>
        <fullName evidence="1">HTH marR-type domain-containing protein</fullName>
    </recommendedName>
</protein>
<dbReference type="InterPro" id="IPR000835">
    <property type="entry name" value="HTH_MarR-typ"/>
</dbReference>
<dbReference type="Proteomes" id="UP000466345">
    <property type="component" value="Unassembled WGS sequence"/>
</dbReference>